<sequence precursor="true">MKLLKDETAVSISIGFILTFVISVVALVTVLTAFYTLMDKAEQTVMRSEFEIHGNDISMHISSIDTLVAVMNNSGAYIDLMEYDLNLPDKIAGEHYSVSIVDSSHEIVLQSRDKEETKVMIPYSAQNMRVIESTVFSEAGTHYMAYGPINRTLEIR</sequence>
<evidence type="ECO:0000256" key="1">
    <source>
        <dbReference type="SAM" id="Phobius"/>
    </source>
</evidence>
<keyword evidence="1" id="KW-1133">Transmembrane helix</keyword>
<evidence type="ECO:0000313" key="2">
    <source>
        <dbReference type="EMBL" id="AGB48359.1"/>
    </source>
</evidence>
<name>L0KWM2_METHD</name>
<dbReference type="EMBL" id="CP003362">
    <property type="protein sequence ID" value="AGB48359.1"/>
    <property type="molecule type" value="Genomic_DNA"/>
</dbReference>
<dbReference type="HOGENOM" id="CLU_1656889_0_0_2"/>
<protein>
    <submittedName>
        <fullName evidence="2">Uncharacterized protein</fullName>
    </submittedName>
</protein>
<keyword evidence="1" id="KW-0472">Membrane</keyword>
<dbReference type="Pfam" id="PF23928">
    <property type="entry name" value="DUF7266"/>
    <property type="match status" value="1"/>
</dbReference>
<reference evidence="3" key="1">
    <citation type="submission" date="2012-02" db="EMBL/GenBank/DDBJ databases">
        <title>Complete sequence of chromosome of Methanomethylovorans hollandica DSM 15978.</title>
        <authorList>
            <person name="Lucas S."/>
            <person name="Copeland A."/>
            <person name="Lapidus A."/>
            <person name="Glavina del Rio T."/>
            <person name="Dalin E."/>
            <person name="Tice H."/>
            <person name="Bruce D."/>
            <person name="Goodwin L."/>
            <person name="Pitluck S."/>
            <person name="Peters L."/>
            <person name="Mikhailova N."/>
            <person name="Held B."/>
            <person name="Kyrpides N."/>
            <person name="Mavromatis K."/>
            <person name="Ivanova N."/>
            <person name="Brettin T."/>
            <person name="Detter J.C."/>
            <person name="Han C."/>
            <person name="Larimer F."/>
            <person name="Land M."/>
            <person name="Hauser L."/>
            <person name="Markowitz V."/>
            <person name="Cheng J.-F."/>
            <person name="Hugenholtz P."/>
            <person name="Woyke T."/>
            <person name="Wu D."/>
            <person name="Spring S."/>
            <person name="Schroeder M."/>
            <person name="Brambilla E."/>
            <person name="Klenk H.-P."/>
            <person name="Eisen J.A."/>
        </authorList>
    </citation>
    <scope>NUCLEOTIDE SEQUENCE [LARGE SCALE GENOMIC DNA]</scope>
    <source>
        <strain evidence="3">DSM 15978 / NBRC 107637 / DMS1</strain>
    </source>
</reference>
<keyword evidence="3" id="KW-1185">Reference proteome</keyword>
<evidence type="ECO:0000313" key="3">
    <source>
        <dbReference type="Proteomes" id="UP000010866"/>
    </source>
</evidence>
<dbReference type="OrthoDB" id="118020at2157"/>
<organism evidence="2 3">
    <name type="scientific">Methanomethylovorans hollandica (strain DSM 15978 / NBRC 107637 / DMS1)</name>
    <dbReference type="NCBI Taxonomy" id="867904"/>
    <lineage>
        <taxon>Archaea</taxon>
        <taxon>Methanobacteriati</taxon>
        <taxon>Methanobacteriota</taxon>
        <taxon>Stenosarchaea group</taxon>
        <taxon>Methanomicrobia</taxon>
        <taxon>Methanosarcinales</taxon>
        <taxon>Methanosarcinaceae</taxon>
        <taxon>Methanomethylovorans</taxon>
    </lineage>
</organism>
<dbReference type="STRING" id="867904.Metho_0062"/>
<accession>L0KWM2</accession>
<keyword evidence="1" id="KW-0812">Transmembrane</keyword>
<dbReference type="InterPro" id="IPR055690">
    <property type="entry name" value="DUF7266"/>
</dbReference>
<dbReference type="Proteomes" id="UP000010866">
    <property type="component" value="Chromosome"/>
</dbReference>
<gene>
    <name evidence="2" type="ordered locus">Metho_0062</name>
</gene>
<dbReference type="KEGG" id="mhz:Metho_0062"/>
<dbReference type="AlphaFoldDB" id="L0KWM2"/>
<dbReference type="GeneID" id="14407842"/>
<feature type="transmembrane region" description="Helical" evidence="1">
    <location>
        <begin position="12"/>
        <end position="37"/>
    </location>
</feature>
<proteinExistence type="predicted"/>
<dbReference type="RefSeq" id="WP_015323528.1">
    <property type="nucleotide sequence ID" value="NC_019977.1"/>
</dbReference>